<proteinExistence type="inferred from homology"/>
<sequence>MQLQLLLLTQLVATALSANTVPPSIWNYTYPWPVHYFEVTSQRANLSMAYMDVSSQNTSVASNKTITLLHGKNFCGATWEDTAHRLSTQGYRVIIPDQIGFCKSSKPPAYQFSLQQLARNTHLLLQSLGVESTYVLGHSMGGMLATRFALMYPEQTSHLILTNPIGLEDWKALGVPWRNLDALYKDELATNYTSIRKYQQATYYVNTWKPEYDVWVNMLVSLYQTSPGNIDFAWNMAQTTDMVLTQPIAYEFELVQPKTLLLIGTKDTTAIGKAWSPPDVQAKLGKYDILGKETAARIPDAKLIEFDDLGHSPQVQDSERYHAALLEWLEGSSQAR</sequence>
<keyword evidence="8" id="KW-1185">Reference proteome</keyword>
<dbReference type="InterPro" id="IPR029058">
    <property type="entry name" value="AB_hydrolase_fold"/>
</dbReference>
<dbReference type="Pfam" id="PF00561">
    <property type="entry name" value="Abhydrolase_1"/>
    <property type="match status" value="1"/>
</dbReference>
<dbReference type="GO" id="GO:0016020">
    <property type="term" value="C:membrane"/>
    <property type="evidence" value="ECO:0007669"/>
    <property type="project" value="TreeGrafter"/>
</dbReference>
<accession>A0A8J2HS09</accession>
<dbReference type="OrthoDB" id="10249433at2759"/>
<evidence type="ECO:0000256" key="5">
    <source>
        <dbReference type="SAM" id="SignalP"/>
    </source>
</evidence>
<dbReference type="SUPFAM" id="SSF53474">
    <property type="entry name" value="alpha/beta-Hydrolases"/>
    <property type="match status" value="1"/>
</dbReference>
<gene>
    <name evidence="7" type="ORF">ALTATR162_LOCUS739</name>
</gene>
<dbReference type="InterPro" id="IPR050266">
    <property type="entry name" value="AB_hydrolase_sf"/>
</dbReference>
<reference evidence="7" key="1">
    <citation type="submission" date="2021-05" db="EMBL/GenBank/DDBJ databases">
        <authorList>
            <person name="Stam R."/>
        </authorList>
    </citation>
    <scope>NUCLEOTIDE SEQUENCE</scope>
    <source>
        <strain evidence="7">CS162</strain>
    </source>
</reference>
<feature type="signal peptide" evidence="5">
    <location>
        <begin position="1"/>
        <end position="17"/>
    </location>
</feature>
<name>A0A8J2HS09_9PLEO</name>
<evidence type="ECO:0000256" key="2">
    <source>
        <dbReference type="ARBA" id="ARBA00005668"/>
    </source>
</evidence>
<evidence type="ECO:0000259" key="6">
    <source>
        <dbReference type="Pfam" id="PF00561"/>
    </source>
</evidence>
<dbReference type="PRINTS" id="PR00111">
    <property type="entry name" value="ABHYDROLASE"/>
</dbReference>
<dbReference type="InterPro" id="IPR000073">
    <property type="entry name" value="AB_hydrolase_1"/>
</dbReference>
<dbReference type="Proteomes" id="UP000676310">
    <property type="component" value="Unassembled WGS sequence"/>
</dbReference>
<protein>
    <recommendedName>
        <fullName evidence="6">AB hydrolase-1 domain-containing protein</fullName>
    </recommendedName>
</protein>
<dbReference type="GO" id="GO:0046464">
    <property type="term" value="P:acylglycerol catabolic process"/>
    <property type="evidence" value="ECO:0007669"/>
    <property type="project" value="TreeGrafter"/>
</dbReference>
<evidence type="ECO:0000313" key="8">
    <source>
        <dbReference type="Proteomes" id="UP000676310"/>
    </source>
</evidence>
<dbReference type="PANTHER" id="PTHR43798">
    <property type="entry name" value="MONOACYLGLYCEROL LIPASE"/>
    <property type="match status" value="1"/>
</dbReference>
<dbReference type="PANTHER" id="PTHR43798:SF33">
    <property type="entry name" value="HYDROLASE, PUTATIVE (AFU_ORTHOLOGUE AFUA_2G14860)-RELATED"/>
    <property type="match status" value="1"/>
</dbReference>
<organism evidence="7 8">
    <name type="scientific">Alternaria atra</name>
    <dbReference type="NCBI Taxonomy" id="119953"/>
    <lineage>
        <taxon>Eukaryota</taxon>
        <taxon>Fungi</taxon>
        <taxon>Dikarya</taxon>
        <taxon>Ascomycota</taxon>
        <taxon>Pezizomycotina</taxon>
        <taxon>Dothideomycetes</taxon>
        <taxon>Pleosporomycetidae</taxon>
        <taxon>Pleosporales</taxon>
        <taxon>Pleosporineae</taxon>
        <taxon>Pleosporaceae</taxon>
        <taxon>Alternaria</taxon>
        <taxon>Alternaria sect. Ulocladioides</taxon>
    </lineage>
</organism>
<dbReference type="GO" id="GO:0005777">
    <property type="term" value="C:peroxisome"/>
    <property type="evidence" value="ECO:0007669"/>
    <property type="project" value="UniProtKB-SubCell"/>
</dbReference>
<keyword evidence="3" id="KW-0843">Virulence</keyword>
<evidence type="ECO:0000256" key="3">
    <source>
        <dbReference type="ARBA" id="ARBA00023026"/>
    </source>
</evidence>
<dbReference type="Gene3D" id="3.40.50.1820">
    <property type="entry name" value="alpha/beta hydrolase"/>
    <property type="match status" value="1"/>
</dbReference>
<feature type="domain" description="AB hydrolase-1" evidence="6">
    <location>
        <begin position="66"/>
        <end position="203"/>
    </location>
</feature>
<comment type="subcellular location">
    <subcellularLocation>
        <location evidence="1">Peroxisome</location>
    </subcellularLocation>
</comment>
<keyword evidence="5" id="KW-0732">Signal</keyword>
<evidence type="ECO:0000313" key="7">
    <source>
        <dbReference type="EMBL" id="CAG5140571.1"/>
    </source>
</evidence>
<dbReference type="EMBL" id="CAJRGZ010000015">
    <property type="protein sequence ID" value="CAG5140571.1"/>
    <property type="molecule type" value="Genomic_DNA"/>
</dbReference>
<dbReference type="AlphaFoldDB" id="A0A8J2HS09"/>
<evidence type="ECO:0000256" key="4">
    <source>
        <dbReference type="ARBA" id="ARBA00023140"/>
    </source>
</evidence>
<comment type="similarity">
    <text evidence="2">Belongs to the AB hydrolase superfamily. AKT2 hydrolase family.</text>
</comment>
<keyword evidence="4" id="KW-0576">Peroxisome</keyword>
<comment type="caution">
    <text evidence="7">The sequence shown here is derived from an EMBL/GenBank/DDBJ whole genome shotgun (WGS) entry which is preliminary data.</text>
</comment>
<dbReference type="GO" id="GO:0047372">
    <property type="term" value="F:monoacylglycerol lipase activity"/>
    <property type="evidence" value="ECO:0007669"/>
    <property type="project" value="TreeGrafter"/>
</dbReference>
<feature type="chain" id="PRO_5035237386" description="AB hydrolase-1 domain-containing protein" evidence="5">
    <location>
        <begin position="18"/>
        <end position="336"/>
    </location>
</feature>
<dbReference type="RefSeq" id="XP_043164268.1">
    <property type="nucleotide sequence ID" value="XM_043308333.1"/>
</dbReference>
<dbReference type="GeneID" id="67019384"/>
<evidence type="ECO:0000256" key="1">
    <source>
        <dbReference type="ARBA" id="ARBA00004275"/>
    </source>
</evidence>